<dbReference type="eggNOG" id="COG2755">
    <property type="taxonomic scope" value="Bacteria"/>
</dbReference>
<feature type="transmembrane region" description="Helical" evidence="1">
    <location>
        <begin position="6"/>
        <end position="29"/>
    </location>
</feature>
<dbReference type="AlphaFoldDB" id="G7W7A6"/>
<dbReference type="InterPro" id="IPR036514">
    <property type="entry name" value="SGNH_hydro_sf"/>
</dbReference>
<protein>
    <submittedName>
        <fullName evidence="2">Uncharacterized protein</fullName>
    </submittedName>
</protein>
<dbReference type="RefSeq" id="WP_014182607.1">
    <property type="nucleotide sequence ID" value="NC_016584.1"/>
</dbReference>
<keyword evidence="1" id="KW-0812">Transmembrane</keyword>
<dbReference type="KEGG" id="dor:Desor_0017"/>
<reference evidence="3" key="1">
    <citation type="submission" date="2011-11" db="EMBL/GenBank/DDBJ databases">
        <title>Complete sequence of Desulfosporosinus orientis DSM 765.</title>
        <authorList>
            <person name="Lucas S."/>
            <person name="Han J."/>
            <person name="Lapidus A."/>
            <person name="Cheng J.-F."/>
            <person name="Goodwin L."/>
            <person name="Pitluck S."/>
            <person name="Peters L."/>
            <person name="Ovchinnikova G."/>
            <person name="Teshima H."/>
            <person name="Detter J.C."/>
            <person name="Han C."/>
            <person name="Tapia R."/>
            <person name="Land M."/>
            <person name="Hauser L."/>
            <person name="Kyrpides N."/>
            <person name="Ivanova N."/>
            <person name="Pagani I."/>
            <person name="Pester M."/>
            <person name="Spring S."/>
            <person name="Ollivier B."/>
            <person name="Rattei T."/>
            <person name="Klenk H.-P."/>
            <person name="Wagner M."/>
            <person name="Loy A."/>
            <person name="Woyke T."/>
        </authorList>
    </citation>
    <scope>NUCLEOTIDE SEQUENCE [LARGE SCALE GENOMIC DNA]</scope>
    <source>
        <strain evidence="3">ATCC 19365 / DSM 765 / NCIMB 8382 / VKM B-1628</strain>
    </source>
</reference>
<dbReference type="SUPFAM" id="SSF52266">
    <property type="entry name" value="SGNH hydrolase"/>
    <property type="match status" value="1"/>
</dbReference>
<gene>
    <name evidence="2" type="ordered locus">Desor_0017</name>
</gene>
<dbReference type="Proteomes" id="UP000006346">
    <property type="component" value="Chromosome"/>
</dbReference>
<name>G7W7A6_DESOD</name>
<evidence type="ECO:0000313" key="3">
    <source>
        <dbReference type="Proteomes" id="UP000006346"/>
    </source>
</evidence>
<reference evidence="2 3" key="2">
    <citation type="journal article" date="2012" name="J. Bacteriol.">
        <title>Complete genome sequences of Desulfosporosinus orientis DSM765T, Desulfosporosinus youngiae DSM17734T, Desulfosporosinus meridiei DSM13257T, and Desulfosporosinus acidiphilus DSM22704T.</title>
        <authorList>
            <person name="Pester M."/>
            <person name="Brambilla E."/>
            <person name="Alazard D."/>
            <person name="Rattei T."/>
            <person name="Weinmaier T."/>
            <person name="Han J."/>
            <person name="Lucas S."/>
            <person name="Lapidus A."/>
            <person name="Cheng J.F."/>
            <person name="Goodwin L."/>
            <person name="Pitluck S."/>
            <person name="Peters L."/>
            <person name="Ovchinnikova G."/>
            <person name="Teshima H."/>
            <person name="Detter J.C."/>
            <person name="Han C.S."/>
            <person name="Tapia R."/>
            <person name="Land M.L."/>
            <person name="Hauser L."/>
            <person name="Kyrpides N.C."/>
            <person name="Ivanova N.N."/>
            <person name="Pagani I."/>
            <person name="Huntmann M."/>
            <person name="Wei C.L."/>
            <person name="Davenport K.W."/>
            <person name="Daligault H."/>
            <person name="Chain P.S."/>
            <person name="Chen A."/>
            <person name="Mavromatis K."/>
            <person name="Markowitz V."/>
            <person name="Szeto E."/>
            <person name="Mikhailova N."/>
            <person name="Pati A."/>
            <person name="Wagner M."/>
            <person name="Woyke T."/>
            <person name="Ollivier B."/>
            <person name="Klenk H.P."/>
            <person name="Spring S."/>
            <person name="Loy A."/>
        </authorList>
    </citation>
    <scope>NUCLEOTIDE SEQUENCE [LARGE SCALE GENOMIC DNA]</scope>
    <source>
        <strain evidence="3">ATCC 19365 / DSM 765 / NCIMB 8382 / VKM B-1628</strain>
    </source>
</reference>
<accession>G7W7A6</accession>
<dbReference type="OrthoDB" id="9796702at2"/>
<evidence type="ECO:0000313" key="2">
    <source>
        <dbReference type="EMBL" id="AET65777.1"/>
    </source>
</evidence>
<organism evidence="2 3">
    <name type="scientific">Desulfosporosinus orientis (strain ATCC 19365 / DSM 765 / NCIMB 8382 / VKM B-1628 / Singapore I)</name>
    <name type="common">Desulfotomaculum orientis</name>
    <dbReference type="NCBI Taxonomy" id="768706"/>
    <lineage>
        <taxon>Bacteria</taxon>
        <taxon>Bacillati</taxon>
        <taxon>Bacillota</taxon>
        <taxon>Clostridia</taxon>
        <taxon>Eubacteriales</taxon>
        <taxon>Desulfitobacteriaceae</taxon>
        <taxon>Desulfosporosinus</taxon>
    </lineage>
</organism>
<dbReference type="Gene3D" id="3.40.50.1110">
    <property type="entry name" value="SGNH hydrolase"/>
    <property type="match status" value="1"/>
</dbReference>
<keyword evidence="1" id="KW-1133">Transmembrane helix</keyword>
<dbReference type="STRING" id="768706.Desor_0017"/>
<keyword evidence="3" id="KW-1185">Reference proteome</keyword>
<evidence type="ECO:0000256" key="1">
    <source>
        <dbReference type="SAM" id="Phobius"/>
    </source>
</evidence>
<keyword evidence="1" id="KW-0472">Membrane</keyword>
<dbReference type="HOGENOM" id="CLU_041407_1_0_9"/>
<sequence length="342" mass="39369">MLKKAVIKSAVFIVLLLLIMSVLNSIFILKTGHRSKLIEGLYKHTGNAYDVVLMGSSHMNGGLDPNVLWHEEGITSFNYATGGQPIDVTYYMLKEVLKNHKPSIVVVDLYYLGLTDEYGDEGYVRNALDNMRFSMNKLDAIIHCTPQKDWLNYIFPIIKYHYRWKELTKQDFFNDTSSSYYGKGFDSGTNKYGKDNTINEVTTESADLPPKTEEYLNKFINLAKEEGFQLIFTNTPYDYSSTAGSENWVKEPEKMFNRVSEISAENKIPFINFNDKVAEIGFNFKTDMNNSSHVNIWGANKITTYLAKFLKENYNLEDHRNDQQYAQWNIDYLHSQAASISK</sequence>
<dbReference type="EMBL" id="CP003108">
    <property type="protein sequence ID" value="AET65777.1"/>
    <property type="molecule type" value="Genomic_DNA"/>
</dbReference>
<proteinExistence type="predicted"/>
<dbReference type="PATRIC" id="fig|768706.3.peg.12"/>